<evidence type="ECO:0000313" key="1">
    <source>
        <dbReference type="EMBL" id="AQP46831.1"/>
    </source>
</evidence>
<name>A0A1Q2CL57_9ACTN</name>
<protein>
    <recommendedName>
        <fullName evidence="3">PKD domain-containing protein</fullName>
    </recommendedName>
</protein>
<dbReference type="EMBL" id="CP019606">
    <property type="protein sequence ID" value="AQP46831.1"/>
    <property type="molecule type" value="Genomic_DNA"/>
</dbReference>
<dbReference type="KEGG" id="tes:BW730_04105"/>
<sequence length="156" mass="16666">MALRLLASIEFEAPEIGMFPRGDSTERMGYVGWNAWMWAAVTSEGQWGPITDSIAERGVTVTLTATVTGVEWDMGTGDVVSCGRGTPWSEAATGGRNVASPDCGYVYGEDGRYTVAVTSRWAVDWSGGGESGSLPFSLTREADVLIGEMQSVVTQR</sequence>
<proteinExistence type="predicted"/>
<reference evidence="2" key="1">
    <citation type="submission" date="2017-02" db="EMBL/GenBank/DDBJ databases">
        <title>Tessaracoccus aquaemaris sp. nov., isolated from the intestine of a Korean rockfish, Sebastes schlegelii, in a marine aquaculture pond.</title>
        <authorList>
            <person name="Tak E.J."/>
            <person name="Bae J.-W."/>
        </authorList>
    </citation>
    <scope>NUCLEOTIDE SEQUENCE [LARGE SCALE GENOMIC DNA]</scope>
    <source>
        <strain evidence="2">NSG39</strain>
    </source>
</reference>
<accession>A0A1Q2CL57</accession>
<gene>
    <name evidence="1" type="ORF">BW730_04105</name>
</gene>
<dbReference type="Proteomes" id="UP000188145">
    <property type="component" value="Chromosome"/>
</dbReference>
<evidence type="ECO:0008006" key="3">
    <source>
        <dbReference type="Google" id="ProtNLM"/>
    </source>
</evidence>
<organism evidence="1 2">
    <name type="scientific">Tessaracoccus aquimaris</name>
    <dbReference type="NCBI Taxonomy" id="1332264"/>
    <lineage>
        <taxon>Bacteria</taxon>
        <taxon>Bacillati</taxon>
        <taxon>Actinomycetota</taxon>
        <taxon>Actinomycetes</taxon>
        <taxon>Propionibacteriales</taxon>
        <taxon>Propionibacteriaceae</taxon>
        <taxon>Tessaracoccus</taxon>
    </lineage>
</organism>
<dbReference type="AlphaFoldDB" id="A0A1Q2CL57"/>
<dbReference type="STRING" id="1332264.BW730_04105"/>
<keyword evidence="2" id="KW-1185">Reference proteome</keyword>
<evidence type="ECO:0000313" key="2">
    <source>
        <dbReference type="Proteomes" id="UP000188145"/>
    </source>
</evidence>